<proteinExistence type="predicted"/>
<feature type="transmembrane region" description="Helical" evidence="8">
    <location>
        <begin position="80"/>
        <end position="103"/>
    </location>
</feature>
<comment type="subcellular location">
    <subcellularLocation>
        <location evidence="1">Membrane</location>
    </subcellularLocation>
</comment>
<name>A0A517MTR7_9BACT</name>
<keyword evidence="4" id="KW-0653">Protein transport</keyword>
<evidence type="ECO:0000256" key="7">
    <source>
        <dbReference type="ARBA" id="ARBA00023136"/>
    </source>
</evidence>
<evidence type="ECO:0000256" key="3">
    <source>
        <dbReference type="ARBA" id="ARBA00022692"/>
    </source>
</evidence>
<dbReference type="Gene3D" id="1.20.5.1030">
    <property type="entry name" value="Preprotein translocase secy subunit"/>
    <property type="match status" value="1"/>
</dbReference>
<dbReference type="GO" id="GO:0008320">
    <property type="term" value="F:protein transmembrane transporter activity"/>
    <property type="evidence" value="ECO:0007669"/>
    <property type="project" value="InterPro"/>
</dbReference>
<dbReference type="RefSeq" id="WP_145059294.1">
    <property type="nucleotide sequence ID" value="NZ_CP036263.1"/>
</dbReference>
<protein>
    <submittedName>
        <fullName evidence="9">Preprotein translocase subunit SecE</fullName>
    </submittedName>
</protein>
<organism evidence="9 10">
    <name type="scientific">Adhaeretor mobilis</name>
    <dbReference type="NCBI Taxonomy" id="1930276"/>
    <lineage>
        <taxon>Bacteria</taxon>
        <taxon>Pseudomonadati</taxon>
        <taxon>Planctomycetota</taxon>
        <taxon>Planctomycetia</taxon>
        <taxon>Pirellulales</taxon>
        <taxon>Lacipirellulaceae</taxon>
        <taxon>Adhaeretor</taxon>
    </lineage>
</organism>
<dbReference type="EMBL" id="CP036263">
    <property type="protein sequence ID" value="QDS98274.1"/>
    <property type="molecule type" value="Genomic_DNA"/>
</dbReference>
<keyword evidence="2" id="KW-0813">Transport</keyword>
<dbReference type="Pfam" id="PF00584">
    <property type="entry name" value="SecE"/>
    <property type="match status" value="1"/>
</dbReference>
<keyword evidence="7 8" id="KW-0472">Membrane</keyword>
<dbReference type="AlphaFoldDB" id="A0A517MTR7"/>
<dbReference type="InterPro" id="IPR001901">
    <property type="entry name" value="Translocase_SecE/Sec61-g"/>
</dbReference>
<dbReference type="KEGG" id="amob:HG15A2_15470"/>
<keyword evidence="3 8" id="KW-0812">Transmembrane</keyword>
<dbReference type="InterPro" id="IPR038379">
    <property type="entry name" value="SecE_sf"/>
</dbReference>
<sequence length="105" mass="11569">MIRITTFAILAVVVATGLFLLAHTDGSVNVLLYACLLTAWIGIYDMCDRGRFANYLGKVDEETKQLAWPNRIQLLHGVKILVSLMAILILAFGCIDTLIAYLLGI</sequence>
<dbReference type="Proteomes" id="UP000319852">
    <property type="component" value="Chromosome"/>
</dbReference>
<keyword evidence="5 8" id="KW-1133">Transmembrane helix</keyword>
<dbReference type="InterPro" id="IPR005807">
    <property type="entry name" value="SecE_bac"/>
</dbReference>
<evidence type="ECO:0000256" key="4">
    <source>
        <dbReference type="ARBA" id="ARBA00022927"/>
    </source>
</evidence>
<accession>A0A517MTR7</accession>
<keyword evidence="10" id="KW-1185">Reference proteome</keyword>
<evidence type="ECO:0000313" key="9">
    <source>
        <dbReference type="EMBL" id="QDS98274.1"/>
    </source>
</evidence>
<gene>
    <name evidence="9" type="ORF">HG15A2_15470</name>
</gene>
<keyword evidence="6" id="KW-0811">Translocation</keyword>
<evidence type="ECO:0000256" key="2">
    <source>
        <dbReference type="ARBA" id="ARBA00022448"/>
    </source>
</evidence>
<dbReference type="GO" id="GO:0009306">
    <property type="term" value="P:protein secretion"/>
    <property type="evidence" value="ECO:0007669"/>
    <property type="project" value="InterPro"/>
</dbReference>
<feature type="transmembrane region" description="Helical" evidence="8">
    <location>
        <begin position="30"/>
        <end position="47"/>
    </location>
</feature>
<dbReference type="OrthoDB" id="9856138at2"/>
<evidence type="ECO:0000256" key="1">
    <source>
        <dbReference type="ARBA" id="ARBA00004370"/>
    </source>
</evidence>
<dbReference type="GO" id="GO:0016020">
    <property type="term" value="C:membrane"/>
    <property type="evidence" value="ECO:0007669"/>
    <property type="project" value="UniProtKB-SubCell"/>
</dbReference>
<dbReference type="GO" id="GO:0006886">
    <property type="term" value="P:intracellular protein transport"/>
    <property type="evidence" value="ECO:0007669"/>
    <property type="project" value="InterPro"/>
</dbReference>
<evidence type="ECO:0000313" key="10">
    <source>
        <dbReference type="Proteomes" id="UP000319852"/>
    </source>
</evidence>
<dbReference type="NCBIfam" id="TIGR00964">
    <property type="entry name" value="secE_bact"/>
    <property type="match status" value="1"/>
</dbReference>
<dbReference type="GO" id="GO:0006605">
    <property type="term" value="P:protein targeting"/>
    <property type="evidence" value="ECO:0007669"/>
    <property type="project" value="InterPro"/>
</dbReference>
<reference evidence="9 10" key="1">
    <citation type="submission" date="2019-02" db="EMBL/GenBank/DDBJ databases">
        <title>Deep-cultivation of Planctomycetes and their phenomic and genomic characterization uncovers novel biology.</title>
        <authorList>
            <person name="Wiegand S."/>
            <person name="Jogler M."/>
            <person name="Boedeker C."/>
            <person name="Pinto D."/>
            <person name="Vollmers J."/>
            <person name="Rivas-Marin E."/>
            <person name="Kohn T."/>
            <person name="Peeters S.H."/>
            <person name="Heuer A."/>
            <person name="Rast P."/>
            <person name="Oberbeckmann S."/>
            <person name="Bunk B."/>
            <person name="Jeske O."/>
            <person name="Meyerdierks A."/>
            <person name="Storesund J.E."/>
            <person name="Kallscheuer N."/>
            <person name="Luecker S."/>
            <person name="Lage O.M."/>
            <person name="Pohl T."/>
            <person name="Merkel B.J."/>
            <person name="Hornburger P."/>
            <person name="Mueller R.-W."/>
            <person name="Bruemmer F."/>
            <person name="Labrenz M."/>
            <person name="Spormann A.M."/>
            <person name="Op den Camp H."/>
            <person name="Overmann J."/>
            <person name="Amann R."/>
            <person name="Jetten M.S.M."/>
            <person name="Mascher T."/>
            <person name="Medema M.H."/>
            <person name="Devos D.P."/>
            <person name="Kaster A.-K."/>
            <person name="Ovreas L."/>
            <person name="Rohde M."/>
            <person name="Galperin M.Y."/>
            <person name="Jogler C."/>
        </authorList>
    </citation>
    <scope>NUCLEOTIDE SEQUENCE [LARGE SCALE GENOMIC DNA]</scope>
    <source>
        <strain evidence="9 10">HG15A2</strain>
    </source>
</reference>
<feature type="transmembrane region" description="Helical" evidence="8">
    <location>
        <begin position="7"/>
        <end position="24"/>
    </location>
</feature>
<evidence type="ECO:0000256" key="6">
    <source>
        <dbReference type="ARBA" id="ARBA00023010"/>
    </source>
</evidence>
<evidence type="ECO:0000256" key="5">
    <source>
        <dbReference type="ARBA" id="ARBA00022989"/>
    </source>
</evidence>
<evidence type="ECO:0000256" key="8">
    <source>
        <dbReference type="SAM" id="Phobius"/>
    </source>
</evidence>